<feature type="binding site" evidence="10">
    <location>
        <position position="199"/>
    </location>
    <ligand>
        <name>Zn(2+)</name>
        <dbReference type="ChEBI" id="CHEBI:29105"/>
    </ligand>
</feature>
<comment type="pathway">
    <text evidence="1 10">Purine metabolism; 7-cyano-7-deazaguanine biosynthesis.</text>
</comment>
<evidence type="ECO:0000256" key="5">
    <source>
        <dbReference type="ARBA" id="ARBA00022833"/>
    </source>
</evidence>
<gene>
    <name evidence="10" type="primary">queC</name>
    <name evidence="11" type="ORF">SAMN02745225_01015</name>
</gene>
<feature type="binding site" evidence="10">
    <location>
        <position position="189"/>
    </location>
    <ligand>
        <name>Zn(2+)</name>
        <dbReference type="ChEBI" id="CHEBI:29105"/>
    </ligand>
</feature>
<dbReference type="CDD" id="cd01995">
    <property type="entry name" value="QueC-like"/>
    <property type="match status" value="1"/>
</dbReference>
<dbReference type="OrthoDB" id="9789567at2"/>
<dbReference type="RefSeq" id="WP_072789512.1">
    <property type="nucleotide sequence ID" value="NZ_FQUL01000011.1"/>
</dbReference>
<dbReference type="SUPFAM" id="SSF52402">
    <property type="entry name" value="Adenine nucleotide alpha hydrolases-like"/>
    <property type="match status" value="1"/>
</dbReference>
<evidence type="ECO:0000313" key="11">
    <source>
        <dbReference type="EMBL" id="SHE57512.1"/>
    </source>
</evidence>
<dbReference type="InterPro" id="IPR018317">
    <property type="entry name" value="QueC"/>
</dbReference>
<dbReference type="PIRSF" id="PIRSF006293">
    <property type="entry name" value="ExsB"/>
    <property type="match status" value="1"/>
</dbReference>
<dbReference type="PANTHER" id="PTHR42914">
    <property type="entry name" value="7-CYANO-7-DEAZAGUANINE SYNTHASE"/>
    <property type="match status" value="1"/>
</dbReference>
<dbReference type="GO" id="GO:0008616">
    <property type="term" value="P:tRNA queuosine(34) biosynthetic process"/>
    <property type="evidence" value="ECO:0007669"/>
    <property type="project" value="UniProtKB-UniRule"/>
</dbReference>
<dbReference type="GO" id="GO:0008270">
    <property type="term" value="F:zinc ion binding"/>
    <property type="evidence" value="ECO:0007669"/>
    <property type="project" value="UniProtKB-UniRule"/>
</dbReference>
<dbReference type="Gene3D" id="3.40.50.620">
    <property type="entry name" value="HUPs"/>
    <property type="match status" value="1"/>
</dbReference>
<keyword evidence="5 10" id="KW-0862">Zinc</keyword>
<dbReference type="PANTHER" id="PTHR42914:SF1">
    <property type="entry name" value="7-CYANO-7-DEAZAGUANINE SYNTHASE"/>
    <property type="match status" value="1"/>
</dbReference>
<dbReference type="Proteomes" id="UP000184295">
    <property type="component" value="Unassembled WGS sequence"/>
</dbReference>
<dbReference type="UniPathway" id="UPA00391"/>
<name>A0A1M4UL65_9ACTN</name>
<dbReference type="EC" id="6.3.4.20" evidence="8 10"/>
<dbReference type="EMBL" id="FQUL01000011">
    <property type="protein sequence ID" value="SHE57512.1"/>
    <property type="molecule type" value="Genomic_DNA"/>
</dbReference>
<keyword evidence="12" id="KW-1185">Reference proteome</keyword>
<dbReference type="HAMAP" id="MF_01633">
    <property type="entry name" value="QueC"/>
    <property type="match status" value="1"/>
</dbReference>
<comment type="similarity">
    <text evidence="7 10">Belongs to the QueC family.</text>
</comment>
<evidence type="ECO:0000256" key="6">
    <source>
        <dbReference type="ARBA" id="ARBA00022840"/>
    </source>
</evidence>
<dbReference type="NCBIfam" id="TIGR00364">
    <property type="entry name" value="7-cyano-7-deazaguanine synthase QueC"/>
    <property type="match status" value="1"/>
</dbReference>
<keyword evidence="10" id="KW-0671">Queuosine biosynthesis</keyword>
<keyword evidence="4 10" id="KW-0547">Nucleotide-binding</keyword>
<keyword evidence="3 10" id="KW-0479">Metal-binding</keyword>
<sequence length="225" mass="24454">MSKAVVLLSGGLDSATVMALVGSEGYEIYALSFDYGQRHRVEIESARKLAQSYGALHVVVPLPSVSFQGSSLTTKELSVPKREKLGEGIPNTYVPARNTVFLSFALGFGETVGAFDIFIGANSIDYSGYPDCRYEYLTAYEQMANLALKETVEGRAKVKIHAPLLSLTKAEIVALGLSLGVDYSITHSCYDPDEEGRACARCDSCAIRLRAFAENNVVDPAPYRY</sequence>
<organism evidence="11 12">
    <name type="scientific">Ferrithrix thermotolerans DSM 19514</name>
    <dbReference type="NCBI Taxonomy" id="1121881"/>
    <lineage>
        <taxon>Bacteria</taxon>
        <taxon>Bacillati</taxon>
        <taxon>Actinomycetota</taxon>
        <taxon>Acidimicrobiia</taxon>
        <taxon>Acidimicrobiales</taxon>
        <taxon>Acidimicrobiaceae</taxon>
        <taxon>Ferrithrix</taxon>
    </lineage>
</organism>
<dbReference type="GO" id="GO:0016879">
    <property type="term" value="F:ligase activity, forming carbon-nitrogen bonds"/>
    <property type="evidence" value="ECO:0007669"/>
    <property type="project" value="UniProtKB-UniRule"/>
</dbReference>
<keyword evidence="6 10" id="KW-0067">ATP-binding</keyword>
<evidence type="ECO:0000313" key="12">
    <source>
        <dbReference type="Proteomes" id="UP000184295"/>
    </source>
</evidence>
<dbReference type="AlphaFoldDB" id="A0A1M4UL65"/>
<keyword evidence="2 10" id="KW-0436">Ligase</keyword>
<evidence type="ECO:0000256" key="2">
    <source>
        <dbReference type="ARBA" id="ARBA00022598"/>
    </source>
</evidence>
<dbReference type="STRING" id="1121881.SAMN02745225_01015"/>
<evidence type="ECO:0000256" key="4">
    <source>
        <dbReference type="ARBA" id="ARBA00022741"/>
    </source>
</evidence>
<dbReference type="GO" id="GO:0005524">
    <property type="term" value="F:ATP binding"/>
    <property type="evidence" value="ECO:0007669"/>
    <property type="project" value="UniProtKB-UniRule"/>
</dbReference>
<dbReference type="InterPro" id="IPR014729">
    <property type="entry name" value="Rossmann-like_a/b/a_fold"/>
</dbReference>
<evidence type="ECO:0000256" key="1">
    <source>
        <dbReference type="ARBA" id="ARBA00005061"/>
    </source>
</evidence>
<reference evidence="12" key="1">
    <citation type="submission" date="2016-11" db="EMBL/GenBank/DDBJ databases">
        <authorList>
            <person name="Varghese N."/>
            <person name="Submissions S."/>
        </authorList>
    </citation>
    <scope>NUCLEOTIDE SEQUENCE [LARGE SCALE GENOMIC DNA]</scope>
    <source>
        <strain evidence="12">DSM 19514</strain>
    </source>
</reference>
<comment type="function">
    <text evidence="10">Catalyzes the ATP-dependent conversion of 7-carboxy-7-deazaguanine (CDG) to 7-cyano-7-deazaguanine (preQ(0)).</text>
</comment>
<proteinExistence type="inferred from homology"/>
<evidence type="ECO:0000256" key="3">
    <source>
        <dbReference type="ARBA" id="ARBA00022723"/>
    </source>
</evidence>
<comment type="cofactor">
    <cofactor evidence="10">
        <name>Zn(2+)</name>
        <dbReference type="ChEBI" id="CHEBI:29105"/>
    </cofactor>
    <text evidence="10">Binds 1 zinc ion per subunit.</text>
</comment>
<feature type="binding site" evidence="10">
    <location>
        <begin position="8"/>
        <end position="18"/>
    </location>
    <ligand>
        <name>ATP</name>
        <dbReference type="ChEBI" id="CHEBI:30616"/>
    </ligand>
</feature>
<feature type="binding site" evidence="10">
    <location>
        <position position="202"/>
    </location>
    <ligand>
        <name>Zn(2+)</name>
        <dbReference type="ChEBI" id="CHEBI:29105"/>
    </ligand>
</feature>
<evidence type="ECO:0000256" key="8">
    <source>
        <dbReference type="ARBA" id="ARBA00039149"/>
    </source>
</evidence>
<dbReference type="Pfam" id="PF06508">
    <property type="entry name" value="QueC"/>
    <property type="match status" value="1"/>
</dbReference>
<comment type="catalytic activity">
    <reaction evidence="9 10">
        <text>7-carboxy-7-carbaguanine + NH4(+) + 2 ATP = 7-cyano-7-carbaguanine + 2 AMP + 2 diphosphate + 2 H(+)</text>
        <dbReference type="Rhea" id="RHEA:27982"/>
        <dbReference type="ChEBI" id="CHEBI:15378"/>
        <dbReference type="ChEBI" id="CHEBI:28938"/>
        <dbReference type="ChEBI" id="CHEBI:30616"/>
        <dbReference type="ChEBI" id="CHEBI:33019"/>
        <dbReference type="ChEBI" id="CHEBI:45075"/>
        <dbReference type="ChEBI" id="CHEBI:61036"/>
        <dbReference type="ChEBI" id="CHEBI:456215"/>
        <dbReference type="EC" id="6.3.4.20"/>
    </reaction>
</comment>
<evidence type="ECO:0000256" key="7">
    <source>
        <dbReference type="ARBA" id="ARBA00037993"/>
    </source>
</evidence>
<evidence type="ECO:0000256" key="10">
    <source>
        <dbReference type="HAMAP-Rule" id="MF_01633"/>
    </source>
</evidence>
<evidence type="ECO:0000256" key="9">
    <source>
        <dbReference type="ARBA" id="ARBA00047890"/>
    </source>
</evidence>
<feature type="binding site" evidence="10">
    <location>
        <position position="205"/>
    </location>
    <ligand>
        <name>Zn(2+)</name>
        <dbReference type="ChEBI" id="CHEBI:29105"/>
    </ligand>
</feature>
<accession>A0A1M4UL65</accession>
<protein>
    <recommendedName>
        <fullName evidence="8 10">7-cyano-7-deazaguanine synthase</fullName>
        <ecNumber evidence="8 10">6.3.4.20</ecNumber>
    </recommendedName>
    <alternativeName>
        <fullName evidence="10">7-cyano-7-carbaguanine synthase</fullName>
    </alternativeName>
    <alternativeName>
        <fullName evidence="10">PreQ(0) synthase</fullName>
    </alternativeName>
    <alternativeName>
        <fullName evidence="10">Queuosine biosynthesis protein QueC</fullName>
    </alternativeName>
</protein>